<sequence>SKPTMNYGWFTEQTEEKEFSRTTLHEFGHALGFIHEHMSPAGNIPWNQAAAYRYYMGTQGWTKQQVDDQIFGKYAAKQTNASVYDPTSIMHYPVPKELTTNGFEVGWNTELSEQDKTFTRKLYPA</sequence>
<gene>
    <name evidence="1" type="ORF">AVDCRST_MAG89-405</name>
</gene>
<reference evidence="1" key="1">
    <citation type="submission" date="2020-02" db="EMBL/GenBank/DDBJ databases">
        <authorList>
            <person name="Meier V. D."/>
        </authorList>
    </citation>
    <scope>NUCLEOTIDE SEQUENCE</scope>
    <source>
        <strain evidence="1">AVDCRST_MAG89</strain>
    </source>
</reference>
<dbReference type="SUPFAM" id="SSF55486">
    <property type="entry name" value="Metalloproteases ('zincins'), catalytic domain"/>
    <property type="match status" value="1"/>
</dbReference>
<dbReference type="AlphaFoldDB" id="A0A6J4K9Z0"/>
<dbReference type="GO" id="GO:0008237">
    <property type="term" value="F:metallopeptidase activity"/>
    <property type="evidence" value="ECO:0007669"/>
    <property type="project" value="InterPro"/>
</dbReference>
<organism evidence="1">
    <name type="scientific">uncultured Gemmatimonadota bacterium</name>
    <dbReference type="NCBI Taxonomy" id="203437"/>
    <lineage>
        <taxon>Bacteria</taxon>
        <taxon>Pseudomonadati</taxon>
        <taxon>Gemmatimonadota</taxon>
        <taxon>environmental samples</taxon>
    </lineage>
</organism>
<accession>A0A6J4K9Z0</accession>
<evidence type="ECO:0000313" key="1">
    <source>
        <dbReference type="EMBL" id="CAA9300117.1"/>
    </source>
</evidence>
<dbReference type="EMBL" id="CADCTV010000092">
    <property type="protein sequence ID" value="CAA9300117.1"/>
    <property type="molecule type" value="Genomic_DNA"/>
</dbReference>
<evidence type="ECO:0008006" key="2">
    <source>
        <dbReference type="Google" id="ProtNLM"/>
    </source>
</evidence>
<dbReference type="Gene3D" id="3.40.390.10">
    <property type="entry name" value="Collagenase (Catalytic Domain)"/>
    <property type="match status" value="1"/>
</dbReference>
<dbReference type="InterPro" id="IPR024079">
    <property type="entry name" value="MetalloPept_cat_dom_sf"/>
</dbReference>
<proteinExistence type="predicted"/>
<name>A0A6J4K9Z0_9BACT</name>
<protein>
    <recommendedName>
        <fullName evidence="2">Peptidase M12A domain-containing protein</fullName>
    </recommendedName>
</protein>
<feature type="non-terminal residue" evidence="1">
    <location>
        <position position="1"/>
    </location>
</feature>